<protein>
    <submittedName>
        <fullName evidence="2">Uncharacterized protein</fullName>
    </submittedName>
</protein>
<evidence type="ECO:0000313" key="2">
    <source>
        <dbReference type="EMBL" id="MCW6509040.1"/>
    </source>
</evidence>
<keyword evidence="1" id="KW-0472">Membrane</keyword>
<gene>
    <name evidence="2" type="ORF">M8523_13510</name>
</gene>
<dbReference type="RefSeq" id="WP_282585408.1">
    <property type="nucleotide sequence ID" value="NZ_JAMOIM010000008.1"/>
</dbReference>
<dbReference type="EMBL" id="JAMOIM010000008">
    <property type="protein sequence ID" value="MCW6509040.1"/>
    <property type="molecule type" value="Genomic_DNA"/>
</dbReference>
<comment type="caution">
    <text evidence="2">The sequence shown here is derived from an EMBL/GenBank/DDBJ whole genome shotgun (WGS) entry which is preliminary data.</text>
</comment>
<sequence>MVATLVAFFALGFFSATLFPLFQFLAVVLSAALVVMVVAIVQGMTLIGGLGLGIADLALAQVGYGLGLAWVASSRSRCARD</sequence>
<evidence type="ECO:0000313" key="3">
    <source>
        <dbReference type="Proteomes" id="UP001165667"/>
    </source>
</evidence>
<dbReference type="AlphaFoldDB" id="A0AA41Z2A3"/>
<proteinExistence type="predicted"/>
<keyword evidence="3" id="KW-1185">Reference proteome</keyword>
<keyword evidence="1" id="KW-1133">Transmembrane helix</keyword>
<name>A0AA41Z2A3_9HYPH</name>
<keyword evidence="1" id="KW-0812">Transmembrane</keyword>
<feature type="transmembrane region" description="Helical" evidence="1">
    <location>
        <begin position="7"/>
        <end position="40"/>
    </location>
</feature>
<dbReference type="Proteomes" id="UP001165667">
    <property type="component" value="Unassembled WGS sequence"/>
</dbReference>
<organism evidence="2 3">
    <name type="scientific">Lichenifustis flavocetrariae</name>
    <dbReference type="NCBI Taxonomy" id="2949735"/>
    <lineage>
        <taxon>Bacteria</taxon>
        <taxon>Pseudomonadati</taxon>
        <taxon>Pseudomonadota</taxon>
        <taxon>Alphaproteobacteria</taxon>
        <taxon>Hyphomicrobiales</taxon>
        <taxon>Lichenihabitantaceae</taxon>
        <taxon>Lichenifustis</taxon>
    </lineage>
</organism>
<evidence type="ECO:0000256" key="1">
    <source>
        <dbReference type="SAM" id="Phobius"/>
    </source>
</evidence>
<accession>A0AA41Z2A3</accession>
<reference evidence="2" key="1">
    <citation type="submission" date="2022-05" db="EMBL/GenBank/DDBJ databases">
        <authorList>
            <person name="Pankratov T."/>
        </authorList>
    </citation>
    <scope>NUCLEOTIDE SEQUENCE</scope>
    <source>
        <strain evidence="2">BP6-180914</strain>
    </source>
</reference>